<reference evidence="2 3" key="1">
    <citation type="submission" date="2018-10" db="EMBL/GenBank/DDBJ databases">
        <title>Genome assembly for a Yunnan-Guizhou Plateau 3E fish, Anabarilius grahami (Regan), and its evolutionary and genetic applications.</title>
        <authorList>
            <person name="Jiang W."/>
        </authorList>
    </citation>
    <scope>NUCLEOTIDE SEQUENCE [LARGE SCALE GENOMIC DNA]</scope>
    <source>
        <strain evidence="2">AG-KIZ</strain>
        <tissue evidence="2">Muscle</tissue>
    </source>
</reference>
<gene>
    <name evidence="2" type="ORF">DPX16_22311</name>
</gene>
<accession>A0A3N0YVI8</accession>
<dbReference type="AlphaFoldDB" id="A0A3N0YVI8"/>
<evidence type="ECO:0000313" key="2">
    <source>
        <dbReference type="EMBL" id="ROL50209.1"/>
    </source>
</evidence>
<comment type="caution">
    <text evidence="2">The sequence shown here is derived from an EMBL/GenBank/DDBJ whole genome shotgun (WGS) entry which is preliminary data.</text>
</comment>
<keyword evidence="3" id="KW-1185">Reference proteome</keyword>
<evidence type="ECO:0000256" key="1">
    <source>
        <dbReference type="SAM" id="MobiDB-lite"/>
    </source>
</evidence>
<organism evidence="2 3">
    <name type="scientific">Anabarilius grahami</name>
    <name type="common">Kanglang fish</name>
    <name type="synonym">Barilius grahami</name>
    <dbReference type="NCBI Taxonomy" id="495550"/>
    <lineage>
        <taxon>Eukaryota</taxon>
        <taxon>Metazoa</taxon>
        <taxon>Chordata</taxon>
        <taxon>Craniata</taxon>
        <taxon>Vertebrata</taxon>
        <taxon>Euteleostomi</taxon>
        <taxon>Actinopterygii</taxon>
        <taxon>Neopterygii</taxon>
        <taxon>Teleostei</taxon>
        <taxon>Ostariophysi</taxon>
        <taxon>Cypriniformes</taxon>
        <taxon>Xenocyprididae</taxon>
        <taxon>Xenocypridinae</taxon>
        <taxon>Xenocypridinae incertae sedis</taxon>
        <taxon>Anabarilius</taxon>
    </lineage>
</organism>
<evidence type="ECO:0000313" key="3">
    <source>
        <dbReference type="Proteomes" id="UP000281406"/>
    </source>
</evidence>
<dbReference type="EMBL" id="RJVU01021699">
    <property type="protein sequence ID" value="ROL50209.1"/>
    <property type="molecule type" value="Genomic_DNA"/>
</dbReference>
<feature type="compositionally biased region" description="Polar residues" evidence="1">
    <location>
        <begin position="44"/>
        <end position="63"/>
    </location>
</feature>
<protein>
    <submittedName>
        <fullName evidence="2">Uncharacterized protein</fullName>
    </submittedName>
</protein>
<name>A0A3N0YVI8_ANAGA</name>
<dbReference type="Proteomes" id="UP000281406">
    <property type="component" value="Unassembled WGS sequence"/>
</dbReference>
<sequence length="80" mass="8882">MVFIILWINDAPIEKSSNGGHYGWQRQAKRVHAHRRCTDPRPLSLTQSRATPPVTHSEQSHASCHSLRAAAGLETLVRSG</sequence>
<feature type="region of interest" description="Disordered" evidence="1">
    <location>
        <begin position="17"/>
        <end position="64"/>
    </location>
</feature>
<proteinExistence type="predicted"/>